<dbReference type="InterPro" id="IPR006342">
    <property type="entry name" value="FkbM_mtfrase"/>
</dbReference>
<dbReference type="Pfam" id="PF05050">
    <property type="entry name" value="Methyltransf_21"/>
    <property type="match status" value="1"/>
</dbReference>
<proteinExistence type="predicted"/>
<feature type="domain" description="Methyltransferase FkbM" evidence="1">
    <location>
        <begin position="86"/>
        <end position="231"/>
    </location>
</feature>
<dbReference type="GO" id="GO:0032259">
    <property type="term" value="P:methylation"/>
    <property type="evidence" value="ECO:0007669"/>
    <property type="project" value="UniProtKB-KW"/>
</dbReference>
<comment type="caution">
    <text evidence="2">The sequence shown here is derived from an EMBL/GenBank/DDBJ whole genome shotgun (WGS) entry which is preliminary data.</text>
</comment>
<accession>A0ABT3FI00</accession>
<gene>
    <name evidence="2" type="ORF">OKA04_00475</name>
</gene>
<keyword evidence="2" id="KW-0489">Methyltransferase</keyword>
<dbReference type="NCBIfam" id="TIGR01444">
    <property type="entry name" value="fkbM_fam"/>
    <property type="match status" value="1"/>
</dbReference>
<reference evidence="2 3" key="1">
    <citation type="submission" date="2022-10" db="EMBL/GenBank/DDBJ databases">
        <title>Luteolibacter flavescens strain MCCC 1K03193, whole genome shotgun sequencing project.</title>
        <authorList>
            <person name="Zhao G."/>
            <person name="Shen L."/>
        </authorList>
    </citation>
    <scope>NUCLEOTIDE SEQUENCE [LARGE SCALE GENOMIC DNA]</scope>
    <source>
        <strain evidence="2 3">MCCC 1K03193</strain>
    </source>
</reference>
<organism evidence="2 3">
    <name type="scientific">Luteolibacter flavescens</name>
    <dbReference type="NCBI Taxonomy" id="1859460"/>
    <lineage>
        <taxon>Bacteria</taxon>
        <taxon>Pseudomonadati</taxon>
        <taxon>Verrucomicrobiota</taxon>
        <taxon>Verrucomicrobiia</taxon>
        <taxon>Verrucomicrobiales</taxon>
        <taxon>Verrucomicrobiaceae</taxon>
        <taxon>Luteolibacter</taxon>
    </lineage>
</organism>
<dbReference type="SUPFAM" id="SSF53335">
    <property type="entry name" value="S-adenosyl-L-methionine-dependent methyltransferases"/>
    <property type="match status" value="1"/>
</dbReference>
<keyword evidence="3" id="KW-1185">Reference proteome</keyword>
<dbReference type="RefSeq" id="WP_264499145.1">
    <property type="nucleotide sequence ID" value="NZ_JAPDDS010000001.1"/>
</dbReference>
<keyword evidence="2" id="KW-0808">Transferase</keyword>
<dbReference type="EMBL" id="JAPDDS010000001">
    <property type="protein sequence ID" value="MCW1883182.1"/>
    <property type="molecule type" value="Genomic_DNA"/>
</dbReference>
<dbReference type="InterPro" id="IPR029063">
    <property type="entry name" value="SAM-dependent_MTases_sf"/>
</dbReference>
<dbReference type="Gene3D" id="3.40.50.150">
    <property type="entry name" value="Vaccinia Virus protein VP39"/>
    <property type="match status" value="1"/>
</dbReference>
<evidence type="ECO:0000313" key="2">
    <source>
        <dbReference type="EMBL" id="MCW1883182.1"/>
    </source>
</evidence>
<name>A0ABT3FI00_9BACT</name>
<dbReference type="Proteomes" id="UP001207930">
    <property type="component" value="Unassembled WGS sequence"/>
</dbReference>
<sequence>MKVSPYKRLEKAVKRAYLKPLTLLRYGTLRPERAKLCGSDHWIYIDADDPCARKKVIEEPLRGKVSDNLIFWRDFNAHLHPDLIVDVGLNYGECMFGTDYQENAVLYGFEANPRLIPHLEKSREAHPAHERMTITNCLVSDAPAEDVPFFVNPDWSGSSSAVREMNDRPQSLEFKLPAKTIDSVVPLESARGKTLLFKMDIEGYESKALRGSVETLASVGRSVGFIEFDAQYITWAGQSPMEYLGWLQQRFHTYRVASIRAKTLKKVEGFADIPKLHGDPNRVHVDLVLVGKQSPENWIAPQWSIVDSSPSAS</sequence>
<evidence type="ECO:0000259" key="1">
    <source>
        <dbReference type="Pfam" id="PF05050"/>
    </source>
</evidence>
<protein>
    <submittedName>
        <fullName evidence="2">FkbM family methyltransferase</fullName>
    </submittedName>
</protein>
<dbReference type="GO" id="GO:0008168">
    <property type="term" value="F:methyltransferase activity"/>
    <property type="evidence" value="ECO:0007669"/>
    <property type="project" value="UniProtKB-KW"/>
</dbReference>
<evidence type="ECO:0000313" key="3">
    <source>
        <dbReference type="Proteomes" id="UP001207930"/>
    </source>
</evidence>